<dbReference type="Gene3D" id="1.10.10.10">
    <property type="entry name" value="Winged helix-like DNA-binding domain superfamily/Winged helix DNA-binding domain"/>
    <property type="match status" value="1"/>
</dbReference>
<evidence type="ECO:0008006" key="3">
    <source>
        <dbReference type="Google" id="ProtNLM"/>
    </source>
</evidence>
<dbReference type="RefSeq" id="WP_311076076.1">
    <property type="nucleotide sequence ID" value="NZ_CP134494.1"/>
</dbReference>
<name>A0ABY9VLZ2_9BACI</name>
<reference evidence="1 2" key="1">
    <citation type="submission" date="2023-09" db="EMBL/GenBank/DDBJ databases">
        <title>Microbial mechanism of fulvic acid promoting antimony reduction mineralization in rice fields.</title>
        <authorList>
            <person name="Chen G."/>
            <person name="Lan J."/>
        </authorList>
    </citation>
    <scope>NUCLEOTIDE SEQUENCE [LARGE SCALE GENOMIC DNA]</scope>
    <source>
        <strain evidence="1 2">PS1</strain>
    </source>
</reference>
<dbReference type="Proteomes" id="UP001303324">
    <property type="component" value="Chromosome"/>
</dbReference>
<gene>
    <name evidence="1" type="ORF">RH061_11065</name>
</gene>
<organism evidence="1 2">
    <name type="scientific">Mesobacillus jeotgali</name>
    <dbReference type="NCBI Taxonomy" id="129985"/>
    <lineage>
        <taxon>Bacteria</taxon>
        <taxon>Bacillati</taxon>
        <taxon>Bacillota</taxon>
        <taxon>Bacilli</taxon>
        <taxon>Bacillales</taxon>
        <taxon>Bacillaceae</taxon>
        <taxon>Mesobacillus</taxon>
    </lineage>
</organism>
<keyword evidence="2" id="KW-1185">Reference proteome</keyword>
<dbReference type="EMBL" id="CP134494">
    <property type="protein sequence ID" value="WNF24984.1"/>
    <property type="molecule type" value="Genomic_DNA"/>
</dbReference>
<sequence>MDKNQLLHRVQAMIQSSTKRPKQMTISTVKVADIFGVKPEEVQKGLEDLVAQGYLKQAKLESPPYHIVFLLP</sequence>
<evidence type="ECO:0000313" key="1">
    <source>
        <dbReference type="EMBL" id="WNF24984.1"/>
    </source>
</evidence>
<accession>A0ABY9VLZ2</accession>
<proteinExistence type="predicted"/>
<evidence type="ECO:0000313" key="2">
    <source>
        <dbReference type="Proteomes" id="UP001303324"/>
    </source>
</evidence>
<protein>
    <recommendedName>
        <fullName evidence="3">MarR family transcriptional regulator</fullName>
    </recommendedName>
</protein>
<dbReference type="InterPro" id="IPR036388">
    <property type="entry name" value="WH-like_DNA-bd_sf"/>
</dbReference>